<evidence type="ECO:0000313" key="3">
    <source>
        <dbReference type="EMBL" id="VDM78439.1"/>
    </source>
</evidence>
<proteinExistence type="predicted"/>
<dbReference type="CDD" id="cd00176">
    <property type="entry name" value="SPEC"/>
    <property type="match status" value="1"/>
</dbReference>
<dbReference type="SUPFAM" id="SSF46966">
    <property type="entry name" value="Spectrin repeat"/>
    <property type="match status" value="2"/>
</dbReference>
<dbReference type="OrthoDB" id="5870062at2759"/>
<dbReference type="SMART" id="SM00150">
    <property type="entry name" value="SPEC"/>
    <property type="match status" value="1"/>
</dbReference>
<evidence type="ECO:0008006" key="5">
    <source>
        <dbReference type="Google" id="ProtNLM"/>
    </source>
</evidence>
<dbReference type="Pfam" id="PF00435">
    <property type="entry name" value="Spectrin"/>
    <property type="match status" value="1"/>
</dbReference>
<dbReference type="InterPro" id="IPR002017">
    <property type="entry name" value="Spectrin_repeat"/>
</dbReference>
<dbReference type="Gene3D" id="1.20.58.60">
    <property type="match status" value="2"/>
</dbReference>
<evidence type="ECO:0000313" key="4">
    <source>
        <dbReference type="Proteomes" id="UP000270094"/>
    </source>
</evidence>
<evidence type="ECO:0000256" key="2">
    <source>
        <dbReference type="SAM" id="MobiDB-lite"/>
    </source>
</evidence>
<accession>A0A3P7JEI2</accession>
<name>A0A3P7JEI2_STRVU</name>
<evidence type="ECO:0000256" key="1">
    <source>
        <dbReference type="ARBA" id="ARBA00022737"/>
    </source>
</evidence>
<dbReference type="InterPro" id="IPR018159">
    <property type="entry name" value="Spectrin/alpha-actinin"/>
</dbReference>
<keyword evidence="4" id="KW-1185">Reference proteome</keyword>
<keyword evidence="1" id="KW-0677">Repeat</keyword>
<protein>
    <recommendedName>
        <fullName evidence="5">Dystrophin</fullName>
    </recommendedName>
</protein>
<feature type="compositionally biased region" description="Low complexity" evidence="2">
    <location>
        <begin position="1"/>
        <end position="19"/>
    </location>
</feature>
<gene>
    <name evidence="3" type="ORF">SVUK_LOCUS13437</name>
</gene>
<organism evidence="3 4">
    <name type="scientific">Strongylus vulgaris</name>
    <name type="common">Blood worm</name>
    <dbReference type="NCBI Taxonomy" id="40348"/>
    <lineage>
        <taxon>Eukaryota</taxon>
        <taxon>Metazoa</taxon>
        <taxon>Ecdysozoa</taxon>
        <taxon>Nematoda</taxon>
        <taxon>Chromadorea</taxon>
        <taxon>Rhabditida</taxon>
        <taxon>Rhabditina</taxon>
        <taxon>Rhabditomorpha</taxon>
        <taxon>Strongyloidea</taxon>
        <taxon>Strongylidae</taxon>
        <taxon>Strongylus</taxon>
    </lineage>
</organism>
<sequence>MISATTPSTSATLTAPDSSPRAKKPCVQTSIEQPTEVLTWLLEAEEELSLLEEVNENDLPVVRKQFKDFENFMSSLTESQDTVGRVLHRGQLLCGKSETDEERAAIEGQLRVVNGRWEELRELAMHRQNALQFTLNRLQNQQLSTIDKWLNGVESEMASCEPLAETAEAAIRQIDDHTKLQAKIHAFQDTINDLSSFVAVVGFCTSCLYIFCSWNAVG</sequence>
<dbReference type="EMBL" id="UYYB01101955">
    <property type="protein sequence ID" value="VDM78439.1"/>
    <property type="molecule type" value="Genomic_DNA"/>
</dbReference>
<dbReference type="Proteomes" id="UP000270094">
    <property type="component" value="Unassembled WGS sequence"/>
</dbReference>
<dbReference type="PANTHER" id="PTHR11915">
    <property type="entry name" value="SPECTRIN/FILAMIN RELATED CYTOSKELETAL PROTEIN"/>
    <property type="match status" value="1"/>
</dbReference>
<feature type="region of interest" description="Disordered" evidence="2">
    <location>
        <begin position="1"/>
        <end position="25"/>
    </location>
</feature>
<dbReference type="AlphaFoldDB" id="A0A3P7JEI2"/>
<reference evidence="3 4" key="1">
    <citation type="submission" date="2018-11" db="EMBL/GenBank/DDBJ databases">
        <authorList>
            <consortium name="Pathogen Informatics"/>
        </authorList>
    </citation>
    <scope>NUCLEOTIDE SEQUENCE [LARGE SCALE GENOMIC DNA]</scope>
</reference>